<evidence type="ECO:0000313" key="3">
    <source>
        <dbReference type="Proteomes" id="UP000053927"/>
    </source>
</evidence>
<accession>R7RVL1</accession>
<dbReference type="EMBL" id="JH687412">
    <property type="protein sequence ID" value="EIM79094.1"/>
    <property type="molecule type" value="Genomic_DNA"/>
</dbReference>
<name>R7RVL1_STEHR</name>
<feature type="compositionally biased region" description="Pro residues" evidence="1">
    <location>
        <begin position="1"/>
        <end position="10"/>
    </location>
</feature>
<organism evidence="2 3">
    <name type="scientific">Stereum hirsutum (strain FP-91666)</name>
    <name type="common">White-rot fungus</name>
    <dbReference type="NCBI Taxonomy" id="721885"/>
    <lineage>
        <taxon>Eukaryota</taxon>
        <taxon>Fungi</taxon>
        <taxon>Dikarya</taxon>
        <taxon>Basidiomycota</taxon>
        <taxon>Agaricomycotina</taxon>
        <taxon>Agaricomycetes</taxon>
        <taxon>Russulales</taxon>
        <taxon>Stereaceae</taxon>
        <taxon>Stereum</taxon>
    </lineage>
</organism>
<feature type="compositionally biased region" description="Basic and acidic residues" evidence="1">
    <location>
        <begin position="15"/>
        <end position="58"/>
    </location>
</feature>
<protein>
    <submittedName>
        <fullName evidence="2">Uncharacterized protein</fullName>
    </submittedName>
</protein>
<dbReference type="KEGG" id="shs:STEHIDRAFT_116798"/>
<dbReference type="Proteomes" id="UP000053927">
    <property type="component" value="Unassembled WGS sequence"/>
</dbReference>
<feature type="region of interest" description="Disordered" evidence="1">
    <location>
        <begin position="1"/>
        <end position="105"/>
    </location>
</feature>
<proteinExistence type="predicted"/>
<dbReference type="RefSeq" id="XP_007311802.1">
    <property type="nucleotide sequence ID" value="XM_007311740.1"/>
</dbReference>
<reference evidence="3" key="1">
    <citation type="journal article" date="2012" name="Science">
        <title>The Paleozoic origin of enzymatic lignin decomposition reconstructed from 31 fungal genomes.</title>
        <authorList>
            <person name="Floudas D."/>
            <person name="Binder M."/>
            <person name="Riley R."/>
            <person name="Barry K."/>
            <person name="Blanchette R.A."/>
            <person name="Henrissat B."/>
            <person name="Martinez A.T."/>
            <person name="Otillar R."/>
            <person name="Spatafora J.W."/>
            <person name="Yadav J.S."/>
            <person name="Aerts A."/>
            <person name="Benoit I."/>
            <person name="Boyd A."/>
            <person name="Carlson A."/>
            <person name="Copeland A."/>
            <person name="Coutinho P.M."/>
            <person name="de Vries R.P."/>
            <person name="Ferreira P."/>
            <person name="Findley K."/>
            <person name="Foster B."/>
            <person name="Gaskell J."/>
            <person name="Glotzer D."/>
            <person name="Gorecki P."/>
            <person name="Heitman J."/>
            <person name="Hesse C."/>
            <person name="Hori C."/>
            <person name="Igarashi K."/>
            <person name="Jurgens J.A."/>
            <person name="Kallen N."/>
            <person name="Kersten P."/>
            <person name="Kohler A."/>
            <person name="Kuees U."/>
            <person name="Kumar T.K.A."/>
            <person name="Kuo A."/>
            <person name="LaButti K."/>
            <person name="Larrondo L.F."/>
            <person name="Lindquist E."/>
            <person name="Ling A."/>
            <person name="Lombard V."/>
            <person name="Lucas S."/>
            <person name="Lundell T."/>
            <person name="Martin R."/>
            <person name="McLaughlin D.J."/>
            <person name="Morgenstern I."/>
            <person name="Morin E."/>
            <person name="Murat C."/>
            <person name="Nagy L.G."/>
            <person name="Nolan M."/>
            <person name="Ohm R.A."/>
            <person name="Patyshakuliyeva A."/>
            <person name="Rokas A."/>
            <person name="Ruiz-Duenas F.J."/>
            <person name="Sabat G."/>
            <person name="Salamov A."/>
            <person name="Samejima M."/>
            <person name="Schmutz J."/>
            <person name="Slot J.C."/>
            <person name="St John F."/>
            <person name="Stenlid J."/>
            <person name="Sun H."/>
            <person name="Sun S."/>
            <person name="Syed K."/>
            <person name="Tsang A."/>
            <person name="Wiebenga A."/>
            <person name="Young D."/>
            <person name="Pisabarro A."/>
            <person name="Eastwood D.C."/>
            <person name="Martin F."/>
            <person name="Cullen D."/>
            <person name="Grigoriev I.V."/>
            <person name="Hibbett D.S."/>
        </authorList>
    </citation>
    <scope>NUCLEOTIDE SEQUENCE [LARGE SCALE GENOMIC DNA]</scope>
    <source>
        <strain evidence="3">FP-91666</strain>
    </source>
</reference>
<dbReference type="AlphaFoldDB" id="R7RVL1"/>
<evidence type="ECO:0000256" key="1">
    <source>
        <dbReference type="SAM" id="MobiDB-lite"/>
    </source>
</evidence>
<feature type="compositionally biased region" description="Basic and acidic residues" evidence="1">
    <location>
        <begin position="89"/>
        <end position="105"/>
    </location>
</feature>
<evidence type="ECO:0000313" key="2">
    <source>
        <dbReference type="EMBL" id="EIM79094.1"/>
    </source>
</evidence>
<keyword evidence="3" id="KW-1185">Reference proteome</keyword>
<gene>
    <name evidence="2" type="ORF">STEHIDRAFT_116798</name>
</gene>
<sequence>MDTQEPPPVPGYTADTDHVPGKHTAYEFDEQGDAKSTNEHKEMATRPGVEKDRERGENHMNSTEPPPVPGYTADTDHVPGEHTAYGFDKQGDAKSTNERNEMATQ</sequence>
<dbReference type="GeneID" id="18795990"/>